<dbReference type="SMART" id="SM00255">
    <property type="entry name" value="TIR"/>
    <property type="match status" value="1"/>
</dbReference>
<gene>
    <name evidence="2" type="ORF">BLA3211_03000</name>
</gene>
<name>A0A6J5IWM0_9BURK</name>
<dbReference type="InterPro" id="IPR000157">
    <property type="entry name" value="TIR_dom"/>
</dbReference>
<evidence type="ECO:0000313" key="3">
    <source>
        <dbReference type="Proteomes" id="UP000494301"/>
    </source>
</evidence>
<organism evidence="2 3">
    <name type="scientific">Burkholderia aenigmatica</name>
    <dbReference type="NCBI Taxonomy" id="2015348"/>
    <lineage>
        <taxon>Bacteria</taxon>
        <taxon>Pseudomonadati</taxon>
        <taxon>Pseudomonadota</taxon>
        <taxon>Betaproteobacteria</taxon>
        <taxon>Burkholderiales</taxon>
        <taxon>Burkholderiaceae</taxon>
        <taxon>Burkholderia</taxon>
        <taxon>Burkholderia cepacia complex</taxon>
    </lineage>
</organism>
<evidence type="ECO:0000259" key="1">
    <source>
        <dbReference type="SMART" id="SM00255"/>
    </source>
</evidence>
<dbReference type="Pfam" id="PF13676">
    <property type="entry name" value="TIR_2"/>
    <property type="match status" value="1"/>
</dbReference>
<sequence>MPIYDIAISFAGEDRAIAEKLASTLVTKGINVFYDEYAQADLWGKDLYVHLTKIYKDEAKYCLMLVSENYAKKQWTNHERKAAQARAFAENREYILPLRLDDASVDGILDTTGYIDYRKIELEKIIEIISSKIHDYNKAHGITYEIVRIEDVFQKQKIGADQPHPIRDSDMTTVCPACNTTQRLSDAHLSLNGDETIYTCRNGCQPLVVIGRPGEVAWPGRGYRLGDYVVRNVRDILVKTESMGAAICINASNAALMKTRPKD</sequence>
<dbReference type="AlphaFoldDB" id="A0A6J5IWM0"/>
<dbReference type="EMBL" id="CABWIL020000009">
    <property type="protein sequence ID" value="CAB3964736.1"/>
    <property type="molecule type" value="Genomic_DNA"/>
</dbReference>
<protein>
    <recommendedName>
        <fullName evidence="1">TIR domain-containing protein</fullName>
    </recommendedName>
</protein>
<dbReference type="Gene3D" id="3.40.50.10140">
    <property type="entry name" value="Toll/interleukin-1 receptor homology (TIR) domain"/>
    <property type="match status" value="1"/>
</dbReference>
<proteinExistence type="predicted"/>
<feature type="domain" description="TIR" evidence="1">
    <location>
        <begin position="3"/>
        <end position="143"/>
    </location>
</feature>
<dbReference type="Proteomes" id="UP000494301">
    <property type="component" value="Unassembled WGS sequence"/>
</dbReference>
<dbReference type="InterPro" id="IPR035897">
    <property type="entry name" value="Toll_tir_struct_dom_sf"/>
</dbReference>
<evidence type="ECO:0000313" key="2">
    <source>
        <dbReference type="EMBL" id="CAB3964736.1"/>
    </source>
</evidence>
<dbReference type="SUPFAM" id="SSF52200">
    <property type="entry name" value="Toll/Interleukin receptor TIR domain"/>
    <property type="match status" value="1"/>
</dbReference>
<dbReference type="RefSeq" id="WP_175221670.1">
    <property type="nucleotide sequence ID" value="NZ_CABWIL020000009.1"/>
</dbReference>
<dbReference type="GO" id="GO:0007165">
    <property type="term" value="P:signal transduction"/>
    <property type="evidence" value="ECO:0007669"/>
    <property type="project" value="InterPro"/>
</dbReference>
<accession>A0A6J5IWM0</accession>
<reference evidence="2 3" key="1">
    <citation type="submission" date="2020-04" db="EMBL/GenBank/DDBJ databases">
        <authorList>
            <person name="Depoorter E."/>
        </authorList>
    </citation>
    <scope>NUCLEOTIDE SEQUENCE [LARGE SCALE GENOMIC DNA]</scope>
    <source>
        <strain evidence="2 3">BCC0217</strain>
    </source>
</reference>